<evidence type="ECO:0000259" key="2">
    <source>
        <dbReference type="Pfam" id="PF06978"/>
    </source>
</evidence>
<dbReference type="EMBL" id="JANJYI010000005">
    <property type="protein sequence ID" value="KAK2649121.1"/>
    <property type="molecule type" value="Genomic_DNA"/>
</dbReference>
<dbReference type="PANTHER" id="PTHR22731">
    <property type="entry name" value="RIBONUCLEASES P/MRP PROTEIN SUBUNIT POP1"/>
    <property type="match status" value="1"/>
</dbReference>
<reference evidence="3" key="1">
    <citation type="journal article" date="2023" name="Plant J.">
        <title>Genome sequences and population genomics provide insights into the demographic history, inbreeding, and mutation load of two 'living fossil' tree species of Dipteronia.</title>
        <authorList>
            <person name="Feng Y."/>
            <person name="Comes H.P."/>
            <person name="Chen J."/>
            <person name="Zhu S."/>
            <person name="Lu R."/>
            <person name="Zhang X."/>
            <person name="Li P."/>
            <person name="Qiu J."/>
            <person name="Olsen K.M."/>
            <person name="Qiu Y."/>
        </authorList>
    </citation>
    <scope>NUCLEOTIDE SEQUENCE</scope>
    <source>
        <strain evidence="3">KIB01</strain>
    </source>
</reference>
<dbReference type="Proteomes" id="UP001280121">
    <property type="component" value="Unassembled WGS sequence"/>
</dbReference>
<organism evidence="3 4">
    <name type="scientific">Dipteronia dyeriana</name>
    <dbReference type="NCBI Taxonomy" id="168575"/>
    <lineage>
        <taxon>Eukaryota</taxon>
        <taxon>Viridiplantae</taxon>
        <taxon>Streptophyta</taxon>
        <taxon>Embryophyta</taxon>
        <taxon>Tracheophyta</taxon>
        <taxon>Spermatophyta</taxon>
        <taxon>Magnoliopsida</taxon>
        <taxon>eudicotyledons</taxon>
        <taxon>Gunneridae</taxon>
        <taxon>Pentapetalae</taxon>
        <taxon>rosids</taxon>
        <taxon>malvids</taxon>
        <taxon>Sapindales</taxon>
        <taxon>Sapindaceae</taxon>
        <taxon>Hippocastanoideae</taxon>
        <taxon>Acereae</taxon>
        <taxon>Dipteronia</taxon>
    </lineage>
</organism>
<feature type="region of interest" description="Disordered" evidence="1">
    <location>
        <begin position="43"/>
        <end position="78"/>
    </location>
</feature>
<accession>A0AAD9U741</accession>
<dbReference type="Pfam" id="PF06978">
    <property type="entry name" value="POP1_N"/>
    <property type="match status" value="1"/>
</dbReference>
<feature type="compositionally biased region" description="Basic residues" evidence="1">
    <location>
        <begin position="65"/>
        <end position="75"/>
    </location>
</feature>
<keyword evidence="4" id="KW-1185">Reference proteome</keyword>
<dbReference type="GO" id="GO:0001682">
    <property type="term" value="P:tRNA 5'-leader removal"/>
    <property type="evidence" value="ECO:0007669"/>
    <property type="project" value="InterPro"/>
</dbReference>
<dbReference type="GO" id="GO:0005655">
    <property type="term" value="C:nucleolar ribonuclease P complex"/>
    <property type="evidence" value="ECO:0007669"/>
    <property type="project" value="InterPro"/>
</dbReference>
<dbReference type="PANTHER" id="PTHR22731:SF3">
    <property type="entry name" value="RIBONUCLEASES P_MRP PROTEIN SUBUNIT POP1"/>
    <property type="match status" value="1"/>
</dbReference>
<gene>
    <name evidence="3" type="ORF">Ddye_016610</name>
</gene>
<protein>
    <recommendedName>
        <fullName evidence="2">Pop1 N-terminal domain-containing protein</fullName>
    </recommendedName>
</protein>
<evidence type="ECO:0000313" key="3">
    <source>
        <dbReference type="EMBL" id="KAK2649121.1"/>
    </source>
</evidence>
<dbReference type="InterPro" id="IPR039182">
    <property type="entry name" value="Pop1"/>
</dbReference>
<evidence type="ECO:0000313" key="4">
    <source>
        <dbReference type="Proteomes" id="UP001280121"/>
    </source>
</evidence>
<comment type="caution">
    <text evidence="3">The sequence shown here is derived from an EMBL/GenBank/DDBJ whole genome shotgun (WGS) entry which is preliminary data.</text>
</comment>
<dbReference type="GO" id="GO:0000172">
    <property type="term" value="C:ribonuclease MRP complex"/>
    <property type="evidence" value="ECO:0007669"/>
    <property type="project" value="InterPro"/>
</dbReference>
<feature type="compositionally biased region" description="Basic residues" evidence="1">
    <location>
        <begin position="48"/>
        <end position="57"/>
    </location>
</feature>
<sequence length="211" mass="24215">MASNGTKRSQVSSSPVRKINVQKFAESQASELRSLHSIVSNRLDNNFHSRRNKRRRTTAYDNQVTKKKSRKRRKLGITDKINVLESDKDQTKVSRRLRRRLEVKKNPESGFSASGDGTKRLRTHVWHSKRFTMKKLWGIYFPLGLQGRGRGSRAVLRWFKQEVLVHDASDHIAVQLEGQEDSIRLILQMVLVPSPSSLFEDISHSVLSGVI</sequence>
<proteinExistence type="predicted"/>
<dbReference type="AlphaFoldDB" id="A0AAD9U741"/>
<evidence type="ECO:0000256" key="1">
    <source>
        <dbReference type="SAM" id="MobiDB-lite"/>
    </source>
</evidence>
<feature type="domain" description="Pop1 N-terminal" evidence="2">
    <location>
        <begin position="45"/>
        <end position="178"/>
    </location>
</feature>
<name>A0AAD9U741_9ROSI</name>
<dbReference type="InterPro" id="IPR009723">
    <property type="entry name" value="Pop1_N"/>
</dbReference>